<evidence type="ECO:0000313" key="4">
    <source>
        <dbReference type="Proteomes" id="UP000295096"/>
    </source>
</evidence>
<organism evidence="3 4">
    <name type="scientific">Dankookia rubra</name>
    <dbReference type="NCBI Taxonomy" id="1442381"/>
    <lineage>
        <taxon>Bacteria</taxon>
        <taxon>Pseudomonadati</taxon>
        <taxon>Pseudomonadota</taxon>
        <taxon>Alphaproteobacteria</taxon>
        <taxon>Acetobacterales</taxon>
        <taxon>Roseomonadaceae</taxon>
        <taxon>Dankookia</taxon>
    </lineage>
</organism>
<dbReference type="Proteomes" id="UP000295096">
    <property type="component" value="Unassembled WGS sequence"/>
</dbReference>
<dbReference type="PANTHER" id="PTHR42951">
    <property type="entry name" value="METALLO-BETA-LACTAMASE DOMAIN-CONTAINING"/>
    <property type="match status" value="1"/>
</dbReference>
<evidence type="ECO:0000256" key="1">
    <source>
        <dbReference type="ARBA" id="ARBA00005250"/>
    </source>
</evidence>
<dbReference type="Pfam" id="PF00753">
    <property type="entry name" value="Lactamase_B"/>
    <property type="match status" value="1"/>
</dbReference>
<dbReference type="EMBL" id="SMSJ01000004">
    <property type="protein sequence ID" value="TDH63606.1"/>
    <property type="molecule type" value="Genomic_DNA"/>
</dbReference>
<sequence>MTPVHRASPSRRGFCLCCLSAPALIASGAWLTPRQAFAEARGIVDTIKAEAARAPIAIHRLRGDVAVLEGSGGNVAVLTGSDGKLMVDAGIGASRRQMTGALAELGAEPVTRLINTHWHFDHSDGNEWLHSVGARILAHENTRKHLSTTQRVEDWSYDFPAVPAGGLPVDVFAQDHRLRANGTTLQLRHYGPAHTDSDISVHFVEPDILHTGDTFWNGAYPFIDYSTGGSIDGTIRAADANLAMTTDRTIVVPGHGRPVSNRRELQDFRDMLVDVRMKVAALKRNGLSLEQVIAAKPTGDHDATWGSFVISPDLFTRLVLEGV</sequence>
<dbReference type="InterPro" id="IPR006311">
    <property type="entry name" value="TAT_signal"/>
</dbReference>
<dbReference type="InterPro" id="IPR001279">
    <property type="entry name" value="Metallo-B-lactamas"/>
</dbReference>
<dbReference type="OrthoDB" id="420651at2"/>
<dbReference type="CDD" id="cd16282">
    <property type="entry name" value="metallo-hydrolase-like_MBL-fold"/>
    <property type="match status" value="1"/>
</dbReference>
<reference evidence="3 4" key="1">
    <citation type="journal article" date="2016" name="J. Microbiol.">
        <title>Dankookia rubra gen. nov., sp. nov., an alphaproteobacterium isolated from sediment of a shallow stream.</title>
        <authorList>
            <person name="Kim W.H."/>
            <person name="Kim D.H."/>
            <person name="Kang K."/>
            <person name="Ahn T.Y."/>
        </authorList>
    </citation>
    <scope>NUCLEOTIDE SEQUENCE [LARGE SCALE GENOMIC DNA]</scope>
    <source>
        <strain evidence="3 4">JCM30602</strain>
    </source>
</reference>
<protein>
    <submittedName>
        <fullName evidence="3">MBL fold metallo-hydrolase</fullName>
    </submittedName>
</protein>
<comment type="similarity">
    <text evidence="1">Belongs to the metallo-beta-lactamase superfamily. Class-B beta-lactamase family.</text>
</comment>
<dbReference type="GO" id="GO:0017001">
    <property type="term" value="P:antibiotic catabolic process"/>
    <property type="evidence" value="ECO:0007669"/>
    <property type="project" value="UniProtKB-ARBA"/>
</dbReference>
<dbReference type="SUPFAM" id="SSF56281">
    <property type="entry name" value="Metallo-hydrolase/oxidoreductase"/>
    <property type="match status" value="1"/>
</dbReference>
<gene>
    <name evidence="3" type="ORF">E2C06_04550</name>
</gene>
<evidence type="ECO:0000259" key="2">
    <source>
        <dbReference type="SMART" id="SM00849"/>
    </source>
</evidence>
<dbReference type="AlphaFoldDB" id="A0A4R5QK91"/>
<name>A0A4R5QK91_9PROT</name>
<dbReference type="PANTHER" id="PTHR42951:SF4">
    <property type="entry name" value="ACYL-COENZYME A THIOESTERASE MBLAC2"/>
    <property type="match status" value="1"/>
</dbReference>
<dbReference type="PROSITE" id="PS51318">
    <property type="entry name" value="TAT"/>
    <property type="match status" value="1"/>
</dbReference>
<dbReference type="InterPro" id="IPR036866">
    <property type="entry name" value="RibonucZ/Hydroxyglut_hydro"/>
</dbReference>
<dbReference type="GO" id="GO:0016787">
    <property type="term" value="F:hydrolase activity"/>
    <property type="evidence" value="ECO:0007669"/>
    <property type="project" value="UniProtKB-KW"/>
</dbReference>
<comment type="caution">
    <text evidence="3">The sequence shown here is derived from an EMBL/GenBank/DDBJ whole genome shotgun (WGS) entry which is preliminary data.</text>
</comment>
<keyword evidence="4" id="KW-1185">Reference proteome</keyword>
<accession>A0A4R5QK91</accession>
<dbReference type="Gene3D" id="3.60.15.10">
    <property type="entry name" value="Ribonuclease Z/Hydroxyacylglutathione hydrolase-like"/>
    <property type="match status" value="1"/>
</dbReference>
<evidence type="ECO:0000313" key="3">
    <source>
        <dbReference type="EMBL" id="TDH63606.1"/>
    </source>
</evidence>
<keyword evidence="3" id="KW-0378">Hydrolase</keyword>
<dbReference type="SMART" id="SM00849">
    <property type="entry name" value="Lactamase_B"/>
    <property type="match status" value="1"/>
</dbReference>
<proteinExistence type="inferred from homology"/>
<feature type="domain" description="Metallo-beta-lactamase" evidence="2">
    <location>
        <begin position="72"/>
        <end position="255"/>
    </location>
</feature>
<dbReference type="InterPro" id="IPR050855">
    <property type="entry name" value="NDM-1-like"/>
</dbReference>